<accession>A0ACC3D8D7</accession>
<organism evidence="1 2">
    <name type="scientific">Coniosporium uncinatum</name>
    <dbReference type="NCBI Taxonomy" id="93489"/>
    <lineage>
        <taxon>Eukaryota</taxon>
        <taxon>Fungi</taxon>
        <taxon>Dikarya</taxon>
        <taxon>Ascomycota</taxon>
        <taxon>Pezizomycotina</taxon>
        <taxon>Dothideomycetes</taxon>
        <taxon>Dothideomycetes incertae sedis</taxon>
        <taxon>Coniosporium</taxon>
    </lineage>
</organism>
<proteinExistence type="predicted"/>
<gene>
    <name evidence="1" type="ORF">LTS18_000759</name>
</gene>
<evidence type="ECO:0000313" key="2">
    <source>
        <dbReference type="Proteomes" id="UP001186974"/>
    </source>
</evidence>
<evidence type="ECO:0000313" key="1">
    <source>
        <dbReference type="EMBL" id="KAK3063388.1"/>
    </source>
</evidence>
<sequence length="189" mass="21037">MAPLTLPYTVLNVFTTKPFSAGNPLSLVRLTHETAKHITQEQKQLIAREFNFSETVFLHDYEPHDTSPENDGTAKAVKRAFDIFTKTVEIPFAGHLTIGTAMWCFNHVFPAGAQKGVLVSKAGDIVVQRDETTRLIRAEIPCHNYRVHSWGGGRVTRAELLERHPELAEVGGGEWLEEGFEVNSIAKGL</sequence>
<dbReference type="EMBL" id="JAWDJW010006868">
    <property type="protein sequence ID" value="KAK3063388.1"/>
    <property type="molecule type" value="Genomic_DNA"/>
</dbReference>
<comment type="caution">
    <text evidence="1">The sequence shown here is derived from an EMBL/GenBank/DDBJ whole genome shotgun (WGS) entry which is preliminary data.</text>
</comment>
<dbReference type="Proteomes" id="UP001186974">
    <property type="component" value="Unassembled WGS sequence"/>
</dbReference>
<name>A0ACC3D8D7_9PEZI</name>
<protein>
    <submittedName>
        <fullName evidence="1">Uncharacterized protein</fullName>
    </submittedName>
</protein>
<keyword evidence="2" id="KW-1185">Reference proteome</keyword>
<reference evidence="1" key="1">
    <citation type="submission" date="2024-09" db="EMBL/GenBank/DDBJ databases">
        <title>Black Yeasts Isolated from many extreme environments.</title>
        <authorList>
            <person name="Coleine C."/>
            <person name="Stajich J.E."/>
            <person name="Selbmann L."/>
        </authorList>
    </citation>
    <scope>NUCLEOTIDE SEQUENCE</scope>
    <source>
        <strain evidence="1">CCFEE 5737</strain>
    </source>
</reference>